<dbReference type="InterPro" id="IPR022941">
    <property type="entry name" value="SRP54"/>
</dbReference>
<dbReference type="Pfam" id="PF00448">
    <property type="entry name" value="SRP54"/>
    <property type="match status" value="1"/>
</dbReference>
<dbReference type="InterPro" id="IPR000897">
    <property type="entry name" value="SRP54_GTPase_dom"/>
</dbReference>
<name>A0A1L6MVT6_9BACT</name>
<evidence type="ECO:0000256" key="7">
    <source>
        <dbReference type="ARBA" id="ARBA00023135"/>
    </source>
</evidence>
<dbReference type="InterPro" id="IPR004780">
    <property type="entry name" value="SRP"/>
</dbReference>
<feature type="binding site" evidence="10">
    <location>
        <begin position="199"/>
        <end position="203"/>
    </location>
    <ligand>
        <name>GTP</name>
        <dbReference type="ChEBI" id="CHEBI:37565"/>
    </ligand>
</feature>
<dbReference type="SMART" id="SM00962">
    <property type="entry name" value="SRP54"/>
    <property type="match status" value="1"/>
</dbReference>
<evidence type="ECO:0000313" key="14">
    <source>
        <dbReference type="Proteomes" id="UP000185544"/>
    </source>
</evidence>
<dbReference type="STRING" id="1882918.BCY86_02065"/>
<evidence type="ECO:0000256" key="10">
    <source>
        <dbReference type="HAMAP-Rule" id="MF_00306"/>
    </source>
</evidence>
<evidence type="ECO:0000256" key="6">
    <source>
        <dbReference type="ARBA" id="ARBA00023134"/>
    </source>
</evidence>
<dbReference type="InterPro" id="IPR004125">
    <property type="entry name" value="Signal_recog_particle_SRP54_M"/>
</dbReference>
<dbReference type="SUPFAM" id="SSF47364">
    <property type="entry name" value="Domain of the SRP/SRP receptor G-proteins"/>
    <property type="match status" value="1"/>
</dbReference>
<dbReference type="GO" id="GO:0008312">
    <property type="term" value="F:7S RNA binding"/>
    <property type="evidence" value="ECO:0007669"/>
    <property type="project" value="InterPro"/>
</dbReference>
<dbReference type="InterPro" id="IPR013822">
    <property type="entry name" value="Signal_recog_particl_SRP54_hlx"/>
</dbReference>
<feature type="compositionally biased region" description="Polar residues" evidence="11">
    <location>
        <begin position="501"/>
        <end position="516"/>
    </location>
</feature>
<dbReference type="PANTHER" id="PTHR11564">
    <property type="entry name" value="SIGNAL RECOGNITION PARTICLE 54K PROTEIN SRP54"/>
    <property type="match status" value="1"/>
</dbReference>
<dbReference type="GO" id="GO:0005525">
    <property type="term" value="F:GTP binding"/>
    <property type="evidence" value="ECO:0007669"/>
    <property type="project" value="UniProtKB-UniRule"/>
</dbReference>
<keyword evidence="4 10" id="KW-0378">Hydrolase</keyword>
<evidence type="ECO:0000256" key="9">
    <source>
        <dbReference type="ARBA" id="ARBA00048027"/>
    </source>
</evidence>
<feature type="compositionally biased region" description="Basic residues" evidence="11">
    <location>
        <begin position="522"/>
        <end position="538"/>
    </location>
</feature>
<dbReference type="HAMAP" id="MF_00306">
    <property type="entry name" value="SRP54"/>
    <property type="match status" value="1"/>
</dbReference>
<evidence type="ECO:0000313" key="13">
    <source>
        <dbReference type="EMBL" id="APR99598.1"/>
    </source>
</evidence>
<protein>
    <recommendedName>
        <fullName evidence="10">Signal recognition particle protein</fullName>
        <ecNumber evidence="10">3.6.5.4</ecNumber>
    </recommendedName>
    <alternativeName>
        <fullName evidence="10">Fifty-four homolog</fullName>
    </alternativeName>
</protein>
<keyword evidence="6 10" id="KW-0342">GTP-binding</keyword>
<evidence type="ECO:0000256" key="11">
    <source>
        <dbReference type="SAM" id="MobiDB-lite"/>
    </source>
</evidence>
<comment type="subunit">
    <text evidence="10">Part of the signal recognition particle protein translocation system, which is composed of SRP and FtsY.</text>
</comment>
<dbReference type="RefSeq" id="WP_075276245.1">
    <property type="nucleotide sequence ID" value="NZ_CP016908.1"/>
</dbReference>
<comment type="catalytic activity">
    <reaction evidence="9 10">
        <text>GTP + H2O = GDP + phosphate + H(+)</text>
        <dbReference type="Rhea" id="RHEA:19669"/>
        <dbReference type="ChEBI" id="CHEBI:15377"/>
        <dbReference type="ChEBI" id="CHEBI:15378"/>
        <dbReference type="ChEBI" id="CHEBI:37565"/>
        <dbReference type="ChEBI" id="CHEBI:43474"/>
        <dbReference type="ChEBI" id="CHEBI:58189"/>
        <dbReference type="EC" id="3.6.5.4"/>
    </reaction>
</comment>
<keyword evidence="14" id="KW-1185">Reference proteome</keyword>
<dbReference type="SMART" id="SM00963">
    <property type="entry name" value="SRP54_N"/>
    <property type="match status" value="1"/>
</dbReference>
<proteinExistence type="inferred from homology"/>
<dbReference type="Gene3D" id="1.10.260.30">
    <property type="entry name" value="Signal recognition particle, SRP54 subunit, M-domain"/>
    <property type="match status" value="1"/>
</dbReference>
<feature type="binding site" evidence="10">
    <location>
        <begin position="118"/>
        <end position="125"/>
    </location>
    <ligand>
        <name>GTP</name>
        <dbReference type="ChEBI" id="CHEBI:37565"/>
    </ligand>
</feature>
<evidence type="ECO:0000256" key="1">
    <source>
        <dbReference type="ARBA" id="ARBA00005450"/>
    </source>
</evidence>
<dbReference type="EMBL" id="CP016908">
    <property type="protein sequence ID" value="APR99598.1"/>
    <property type="molecule type" value="Genomic_DNA"/>
</dbReference>
<dbReference type="KEGG" id="pabo:BCY86_02065"/>
<dbReference type="InterPro" id="IPR042101">
    <property type="entry name" value="SRP54_N_sf"/>
</dbReference>
<dbReference type="Gene3D" id="3.40.50.300">
    <property type="entry name" value="P-loop containing nucleotide triphosphate hydrolases"/>
    <property type="match status" value="1"/>
</dbReference>
<dbReference type="SUPFAM" id="SSF47446">
    <property type="entry name" value="Signal peptide-binding domain"/>
    <property type="match status" value="1"/>
</dbReference>
<evidence type="ECO:0000256" key="3">
    <source>
        <dbReference type="ARBA" id="ARBA00022741"/>
    </source>
</evidence>
<dbReference type="OrthoDB" id="9804720at2"/>
<dbReference type="InterPro" id="IPR027417">
    <property type="entry name" value="P-loop_NTPase"/>
</dbReference>
<dbReference type="Pfam" id="PF02978">
    <property type="entry name" value="SRP_SPB"/>
    <property type="match status" value="1"/>
</dbReference>
<comment type="subcellular location">
    <subcellularLocation>
        <location evidence="10">Cytoplasm</location>
    </subcellularLocation>
    <text evidence="10">The SRP-RNC complex is targeted to the cytoplasmic membrane.</text>
</comment>
<dbReference type="CDD" id="cd18539">
    <property type="entry name" value="SRP_G"/>
    <property type="match status" value="1"/>
</dbReference>
<comment type="function">
    <text evidence="10">Involved in targeting and insertion of nascent membrane proteins into the cytoplasmic membrane. Binds to the hydrophobic signal sequence of the ribosome-nascent chain (RNC) as it emerges from the ribosomes. The SRP-RNC complex is then targeted to the cytoplasmic membrane where it interacts with the SRP receptor FtsY.</text>
</comment>
<keyword evidence="7 10" id="KW-0733">Signal recognition particle</keyword>
<accession>A0A1L6MVT6</accession>
<sequence>MFDAIAQGFKQAKNKLAGLTELTEQNIETALQEVRTSLLEADVELGVVKAFLHRVKEEAVGEIVRIRGRGTGGQLLRVTAGDRFIKYCYDELVALMSSEGPPLRFAERGRPTGIMMVGLQGAGKTTTCAKLARYLKKQGKEVLLVAADLQRPAAIEQLQILGAQIQVHVFSDPKLTPVEVGRAGLEDAIRRKVDIVIYDTAGRLAIDEPLMQELASLYSLTQPENVFLVVSAMVGQDSVKVSKGFHERLQLTGVILTQLDGDARGGAAVSVKEVTGAPIRFVGVGESVDRLEEFRPDGIASRILGMGDIVGLIKDFEEVVDQKKAARDAMHMLQGHFTLDDFLQQIQVIQRMGPLQEVIGKIPGLSDIIPGNAKLDDRELNRVQVMIQSFTLFEKQDPYVLIREPTRVQRIAKGSGHSEEAVQEFVQQFLVMRQMMAGFMRQTGLFNKLPGFKQLSMVRNLKKQIAQGLEGGGPLAGIGSPFGGGGLPWMGGGGGGLPFGNMSSQESLTKVKSLSSAEKNARKAKRKREKEARRKGRR</sequence>
<evidence type="ECO:0000256" key="5">
    <source>
        <dbReference type="ARBA" id="ARBA00022884"/>
    </source>
</evidence>
<dbReference type="InterPro" id="IPR036225">
    <property type="entry name" value="SRP/SRP_N"/>
</dbReference>
<evidence type="ECO:0000256" key="4">
    <source>
        <dbReference type="ARBA" id="ARBA00022801"/>
    </source>
</evidence>
<comment type="domain">
    <text evidence="10">Composed of three domains: the N-terminal N domain, which is responsible for interactions with the ribosome, the central G domain, which binds GTP, and the C-terminal M domain, which binds the RNA and the signal sequence of the RNC.</text>
</comment>
<keyword evidence="2 10" id="KW-0963">Cytoplasm</keyword>
<reference evidence="13 14" key="1">
    <citation type="submission" date="2016-08" db="EMBL/GenBank/DDBJ databases">
        <title>Identification and validation of antigenic proteins from Pajaroellobacter abortibovis using de-novo genome sequence assembly and reverse vaccinology.</title>
        <authorList>
            <person name="Welly B.T."/>
            <person name="Miller M.R."/>
            <person name="Stott J.L."/>
            <person name="Blanchard M.T."/>
            <person name="Islas-Trejo A.D."/>
            <person name="O'Rourke S.M."/>
            <person name="Young A.E."/>
            <person name="Medrano J.F."/>
            <person name="Van Eenennaam A.L."/>
        </authorList>
    </citation>
    <scope>NUCLEOTIDE SEQUENCE [LARGE SCALE GENOMIC DNA]</scope>
    <source>
        <strain evidence="13 14">BTF92-0548A/99-0131</strain>
    </source>
</reference>
<dbReference type="EC" id="3.6.5.4" evidence="10"/>
<keyword evidence="8 10" id="KW-0687">Ribonucleoprotein</keyword>
<comment type="caution">
    <text evidence="10">Lacks conserved residue(s) required for the propagation of feature annotation.</text>
</comment>
<dbReference type="Gene3D" id="1.20.120.140">
    <property type="entry name" value="Signal recognition particle SRP54, nucleotide-binding domain"/>
    <property type="match status" value="1"/>
</dbReference>
<dbReference type="GO" id="GO:0048500">
    <property type="term" value="C:signal recognition particle"/>
    <property type="evidence" value="ECO:0007669"/>
    <property type="project" value="UniProtKB-UniRule"/>
</dbReference>
<dbReference type="SUPFAM" id="SSF52540">
    <property type="entry name" value="P-loop containing nucleoside triphosphate hydrolases"/>
    <property type="match status" value="1"/>
</dbReference>
<feature type="region of interest" description="Disordered" evidence="11">
    <location>
        <begin position="495"/>
        <end position="538"/>
    </location>
</feature>
<dbReference type="InterPro" id="IPR003593">
    <property type="entry name" value="AAA+_ATPase"/>
</dbReference>
<dbReference type="NCBIfam" id="TIGR00959">
    <property type="entry name" value="ffh"/>
    <property type="match status" value="1"/>
</dbReference>
<dbReference type="SMART" id="SM00382">
    <property type="entry name" value="AAA"/>
    <property type="match status" value="1"/>
</dbReference>
<comment type="similarity">
    <text evidence="1 10">Belongs to the GTP-binding SRP family. SRP54 subfamily.</text>
</comment>
<dbReference type="PANTHER" id="PTHR11564:SF5">
    <property type="entry name" value="SIGNAL RECOGNITION PARTICLE SUBUNIT SRP54"/>
    <property type="match status" value="1"/>
</dbReference>
<evidence type="ECO:0000256" key="2">
    <source>
        <dbReference type="ARBA" id="ARBA00022490"/>
    </source>
</evidence>
<dbReference type="GO" id="GO:0003924">
    <property type="term" value="F:GTPase activity"/>
    <property type="evidence" value="ECO:0007669"/>
    <property type="project" value="UniProtKB-UniRule"/>
</dbReference>
<gene>
    <name evidence="10" type="primary">ffh</name>
    <name evidence="13" type="ORF">BCY86_02065</name>
</gene>
<dbReference type="AlphaFoldDB" id="A0A1L6MVT6"/>
<dbReference type="PROSITE" id="PS00300">
    <property type="entry name" value="SRP54"/>
    <property type="match status" value="1"/>
</dbReference>
<dbReference type="InterPro" id="IPR036891">
    <property type="entry name" value="Signal_recog_part_SRP54_M_sf"/>
</dbReference>
<dbReference type="Pfam" id="PF02881">
    <property type="entry name" value="SRP54_N"/>
    <property type="match status" value="1"/>
</dbReference>
<dbReference type="GO" id="GO:0006614">
    <property type="term" value="P:SRP-dependent cotranslational protein targeting to membrane"/>
    <property type="evidence" value="ECO:0007669"/>
    <property type="project" value="InterPro"/>
</dbReference>
<keyword evidence="5 10" id="KW-0694">RNA-binding</keyword>
<evidence type="ECO:0000256" key="8">
    <source>
        <dbReference type="ARBA" id="ARBA00023274"/>
    </source>
</evidence>
<keyword evidence="3 10" id="KW-0547">Nucleotide-binding</keyword>
<feature type="domain" description="SRP54-type proteins GTP-binding" evidence="12">
    <location>
        <begin position="278"/>
        <end position="291"/>
    </location>
</feature>
<organism evidence="13 14">
    <name type="scientific">Pajaroellobacter abortibovis</name>
    <dbReference type="NCBI Taxonomy" id="1882918"/>
    <lineage>
        <taxon>Bacteria</taxon>
        <taxon>Pseudomonadati</taxon>
        <taxon>Myxococcota</taxon>
        <taxon>Polyangia</taxon>
        <taxon>Polyangiales</taxon>
        <taxon>Polyangiaceae</taxon>
    </lineage>
</organism>
<evidence type="ECO:0000259" key="12">
    <source>
        <dbReference type="PROSITE" id="PS00300"/>
    </source>
</evidence>
<dbReference type="Proteomes" id="UP000185544">
    <property type="component" value="Chromosome"/>
</dbReference>